<dbReference type="OrthoDB" id="572628at2"/>
<dbReference type="Proteomes" id="UP000218238">
    <property type="component" value="Unassembled WGS sequence"/>
</dbReference>
<organism evidence="2 3">
    <name type="scientific">Brunnivagina elsteri CCALA 953</name>
    <dbReference type="NCBI Taxonomy" id="987040"/>
    <lineage>
        <taxon>Bacteria</taxon>
        <taxon>Bacillati</taxon>
        <taxon>Cyanobacteriota</taxon>
        <taxon>Cyanophyceae</taxon>
        <taxon>Nostocales</taxon>
        <taxon>Calotrichaceae</taxon>
        <taxon>Brunnivagina</taxon>
    </lineage>
</organism>
<dbReference type="EMBL" id="NTFS01000337">
    <property type="protein sequence ID" value="PAX51771.1"/>
    <property type="molecule type" value="Genomic_DNA"/>
</dbReference>
<name>A0A2A2TDJ4_9CYAN</name>
<evidence type="ECO:0000313" key="3">
    <source>
        <dbReference type="Proteomes" id="UP000218238"/>
    </source>
</evidence>
<feature type="transmembrane region" description="Helical" evidence="1">
    <location>
        <begin position="7"/>
        <end position="26"/>
    </location>
</feature>
<protein>
    <submittedName>
        <fullName evidence="2">Uncharacterized protein</fullName>
    </submittedName>
</protein>
<sequence>MNKSKYKYLYILFIFALIGVISYSYLSKRSPIVGCYEWGFSNNNSKSYIHPEKIVVKPWHGQHHVFGIFMIPGGNINDKLFKLEIPGEQTHCGVLAYEGTVEAEGVRAKPGYYLMKGLINTRTALKLISKGKVDDLKNPVNWKLGYIKEN</sequence>
<comment type="caution">
    <text evidence="2">The sequence shown here is derived from an EMBL/GenBank/DDBJ whole genome shotgun (WGS) entry which is preliminary data.</text>
</comment>
<proteinExistence type="predicted"/>
<keyword evidence="1" id="KW-1133">Transmembrane helix</keyword>
<keyword evidence="1" id="KW-0472">Membrane</keyword>
<keyword evidence="3" id="KW-1185">Reference proteome</keyword>
<evidence type="ECO:0000256" key="1">
    <source>
        <dbReference type="SAM" id="Phobius"/>
    </source>
</evidence>
<gene>
    <name evidence="2" type="ORF">CK510_23015</name>
</gene>
<evidence type="ECO:0000313" key="2">
    <source>
        <dbReference type="EMBL" id="PAX51771.1"/>
    </source>
</evidence>
<accession>A0A2A2TDJ4</accession>
<reference evidence="2 3" key="1">
    <citation type="submission" date="2017-08" db="EMBL/GenBank/DDBJ databases">
        <title>Draft genome sequence of filamentous cyanobacterium Calothrix elsteri CCALA 953.</title>
        <authorList>
            <person name="Gagunashvili A.N."/>
            <person name="Elster J."/>
            <person name="Andresson O.S."/>
        </authorList>
    </citation>
    <scope>NUCLEOTIDE SEQUENCE [LARGE SCALE GENOMIC DNA]</scope>
    <source>
        <strain evidence="2 3">CCALA 953</strain>
    </source>
</reference>
<dbReference type="AlphaFoldDB" id="A0A2A2TDJ4"/>
<keyword evidence="1" id="KW-0812">Transmembrane</keyword>
<dbReference type="RefSeq" id="WP_095723902.1">
    <property type="nucleotide sequence ID" value="NZ_NTFS01000337.1"/>
</dbReference>